<protein>
    <submittedName>
        <fullName evidence="7">FAD linked oxidase-like protein</fullName>
    </submittedName>
</protein>
<dbReference type="RefSeq" id="WP_011497577.1">
    <property type="nucleotide sequence ID" value="NC_007954.1"/>
</dbReference>
<dbReference type="InterPro" id="IPR006094">
    <property type="entry name" value="Oxid_FAD_bind_N"/>
</dbReference>
<evidence type="ECO:0000313" key="7">
    <source>
        <dbReference type="EMBL" id="ABE56432.1"/>
    </source>
</evidence>
<feature type="domain" description="FAD-binding PCMH-type" evidence="6">
    <location>
        <begin position="47"/>
        <end position="240"/>
    </location>
</feature>
<dbReference type="PANTHER" id="PTHR42973">
    <property type="entry name" value="BINDING OXIDOREDUCTASE, PUTATIVE (AFU_ORTHOLOGUE AFUA_1G17690)-RELATED"/>
    <property type="match status" value="1"/>
</dbReference>
<dbReference type="PROSITE" id="PS51387">
    <property type="entry name" value="FAD_PCMH"/>
    <property type="match status" value="1"/>
</dbReference>
<proteinExistence type="inferred from homology"/>
<gene>
    <name evidence="7" type="ordered locus">Sden_3156</name>
</gene>
<dbReference type="AlphaFoldDB" id="Q12JE4"/>
<organism evidence="7 8">
    <name type="scientific">Shewanella denitrificans (strain OS217 / ATCC BAA-1090 / DSM 15013)</name>
    <dbReference type="NCBI Taxonomy" id="318161"/>
    <lineage>
        <taxon>Bacteria</taxon>
        <taxon>Pseudomonadati</taxon>
        <taxon>Pseudomonadota</taxon>
        <taxon>Gammaproteobacteria</taxon>
        <taxon>Alteromonadales</taxon>
        <taxon>Shewanellaceae</taxon>
        <taxon>Shewanella</taxon>
    </lineage>
</organism>
<keyword evidence="3" id="KW-0285">Flavoprotein</keyword>
<evidence type="ECO:0000256" key="4">
    <source>
        <dbReference type="ARBA" id="ARBA00022827"/>
    </source>
</evidence>
<dbReference type="GO" id="GO:0071949">
    <property type="term" value="F:FAD binding"/>
    <property type="evidence" value="ECO:0007669"/>
    <property type="project" value="InterPro"/>
</dbReference>
<dbReference type="InterPro" id="IPR016166">
    <property type="entry name" value="FAD-bd_PCMH"/>
</dbReference>
<comment type="cofactor">
    <cofactor evidence="1">
        <name>FAD</name>
        <dbReference type="ChEBI" id="CHEBI:57692"/>
    </cofactor>
</comment>
<dbReference type="SUPFAM" id="SSF56176">
    <property type="entry name" value="FAD-binding/transporter-associated domain-like"/>
    <property type="match status" value="1"/>
</dbReference>
<dbReference type="KEGG" id="sdn:Sden_3156"/>
<keyword evidence="5" id="KW-0560">Oxidoreductase</keyword>
<dbReference type="eggNOG" id="COG0277">
    <property type="taxonomic scope" value="Bacteria"/>
</dbReference>
<evidence type="ECO:0000256" key="1">
    <source>
        <dbReference type="ARBA" id="ARBA00001974"/>
    </source>
</evidence>
<dbReference type="EMBL" id="CP000302">
    <property type="protein sequence ID" value="ABE56432.1"/>
    <property type="molecule type" value="Genomic_DNA"/>
</dbReference>
<dbReference type="InterPro" id="IPR036318">
    <property type="entry name" value="FAD-bd_PCMH-like_sf"/>
</dbReference>
<dbReference type="InterPro" id="IPR050416">
    <property type="entry name" value="FAD-linked_Oxidoreductase"/>
</dbReference>
<accession>Q12JE4</accession>
<evidence type="ECO:0000259" key="6">
    <source>
        <dbReference type="PROSITE" id="PS51387"/>
    </source>
</evidence>
<dbReference type="PANTHER" id="PTHR42973:SF39">
    <property type="entry name" value="FAD-BINDING PCMH-TYPE DOMAIN-CONTAINING PROTEIN"/>
    <property type="match status" value="1"/>
</dbReference>
<dbReference type="Proteomes" id="UP000001982">
    <property type="component" value="Chromosome"/>
</dbReference>
<dbReference type="GO" id="GO:0016491">
    <property type="term" value="F:oxidoreductase activity"/>
    <property type="evidence" value="ECO:0007669"/>
    <property type="project" value="UniProtKB-KW"/>
</dbReference>
<dbReference type="InterPro" id="IPR016169">
    <property type="entry name" value="FAD-bd_PCMH_sub2"/>
</dbReference>
<keyword evidence="8" id="KW-1185">Reference proteome</keyword>
<dbReference type="STRING" id="318161.Sden_3156"/>
<evidence type="ECO:0000256" key="2">
    <source>
        <dbReference type="ARBA" id="ARBA00005466"/>
    </source>
</evidence>
<sequence>MSIDLAILKACEAQFSTFPLKPEFIWACDPKTDLAYQAARKVFNRKFDFMPPLIIKVKNTEQVAMFMAFANKHILPFTVRSGGHDHEGECTATGKVLLDFSLMDHVEIKPGLTPYRGQMIKQLAVQPGARFQKIKPVLDQAHLAIAHGTCKTVAIAGYTMGGGWGPWTRKYGMGCERLTGATLVLGNGDIRFLGSSATFNTLTINLKTEQENDELLWALRGGGGLSYGIVTELFFEPFDLPQIAKSFVIKRTTFPVLSHIKAVHIIAAWEQVIAQGNNPHLIGTNLQMIAKPVANEQEVSCDALLDWNFNGHFGGTPLDLLNMVLQWVKTLGQIVRRDKSYARLGKPLLDQGDVKSIKDSFDKAMPANTWYQLNTKANNQIYPLHFDHWDRVNNGLTLEDDCPSPHKITSRMPTPYWNKTSREQLVCSLQSRLLHTKECNTVSAYITLGAISGEYYAKKLSEPKELQLPVAFPYQTSAFTIQYQAWWDQPNGKDCAMTEQDIIDAIPNRLAENRAQDWIASCRDFPIKHTKGAFISFKDASVTTEQYFTDNYHALIDVKTKHSKDVNCLLRSRKTII</sequence>
<name>Q12JE4_SHEDO</name>
<comment type="similarity">
    <text evidence="2">Belongs to the oxygen-dependent FAD-linked oxidoreductase family.</text>
</comment>
<evidence type="ECO:0000256" key="3">
    <source>
        <dbReference type="ARBA" id="ARBA00022630"/>
    </source>
</evidence>
<reference evidence="7 8" key="1">
    <citation type="submission" date="2006-03" db="EMBL/GenBank/DDBJ databases">
        <title>Complete sequence of Shewanella denitrificans OS217.</title>
        <authorList>
            <consortium name="US DOE Joint Genome Institute"/>
            <person name="Copeland A."/>
            <person name="Lucas S."/>
            <person name="Lapidus A."/>
            <person name="Barry K."/>
            <person name="Detter J.C."/>
            <person name="Glavina del Rio T."/>
            <person name="Hammon N."/>
            <person name="Israni S."/>
            <person name="Dalin E."/>
            <person name="Tice H."/>
            <person name="Pitluck S."/>
            <person name="Brettin T."/>
            <person name="Bruce D."/>
            <person name="Han C."/>
            <person name="Tapia R."/>
            <person name="Gilna P."/>
            <person name="Kiss H."/>
            <person name="Schmutz J."/>
            <person name="Larimer F."/>
            <person name="Land M."/>
            <person name="Hauser L."/>
            <person name="Kyrpides N."/>
            <person name="Lykidis A."/>
            <person name="Richardson P."/>
        </authorList>
    </citation>
    <scope>NUCLEOTIDE SEQUENCE [LARGE SCALE GENOMIC DNA]</scope>
    <source>
        <strain evidence="8">OS217 / ATCC BAA-1090 / DSM 15013</strain>
    </source>
</reference>
<dbReference type="Gene3D" id="3.30.465.10">
    <property type="match status" value="1"/>
</dbReference>
<evidence type="ECO:0000256" key="5">
    <source>
        <dbReference type="ARBA" id="ARBA00023002"/>
    </source>
</evidence>
<keyword evidence="4" id="KW-0274">FAD</keyword>
<evidence type="ECO:0000313" key="8">
    <source>
        <dbReference type="Proteomes" id="UP000001982"/>
    </source>
</evidence>
<dbReference type="Pfam" id="PF01565">
    <property type="entry name" value="FAD_binding_4"/>
    <property type="match status" value="1"/>
</dbReference>
<dbReference type="HOGENOM" id="CLU_015312_0_0_6"/>